<organism evidence="1">
    <name type="scientific">Trypanosoma vivax (strain Y486)</name>
    <dbReference type="NCBI Taxonomy" id="1055687"/>
    <lineage>
        <taxon>Eukaryota</taxon>
        <taxon>Discoba</taxon>
        <taxon>Euglenozoa</taxon>
        <taxon>Kinetoplastea</taxon>
        <taxon>Metakinetoplastina</taxon>
        <taxon>Trypanosomatida</taxon>
        <taxon>Trypanosomatidae</taxon>
        <taxon>Trypanosoma</taxon>
        <taxon>Duttonella</taxon>
    </lineage>
</organism>
<sequence length="469" mass="51766">MAENRSNSDKTLLVCLSAHCDLLHFAGPVPHPYSGPSLQTMANRTANYMQFKCGAATSEPSVTVSCNVPLFAPTPTEATVASDERGSHLSLSGPELARWAFERNFEPSAMRRDASNPHCRHKREEEGWFGGPGNGSVQGTEFPHVEATPRTISAAGSILRHTVNFVAVRRTLLQVLLILHQPSRSPAAAFKLLAHDPSLRGSTRFLVLPRCAERYPTLGHPVEVCMETVLNGEAQSISCSFQCSYSDSPMAEGRSVMATSKNNIEFCVQMLRWSLNCGTTQQTPNDDPHVQLSPFLTAKMVPMLFNAPVKLWERKAVDGEVASHINAWAQRRSFQLMALIAHCIWCEMLAWGISTVHDKHNKIASENAGTLSYGLHTARLKSRNEVSLGSNEKWETLLTFHESNSVQCGSEKQLPTAPVEIGNGLEGDSYKVFWVLVQGCDDYISWEWRGNRGHGTLQELFTALDAVFS</sequence>
<gene>
    <name evidence="1" type="ORF">TVY486_0402880</name>
</gene>
<dbReference type="EMBL" id="HE573020">
    <property type="protein sequence ID" value="CCC47622.1"/>
    <property type="molecule type" value="Genomic_DNA"/>
</dbReference>
<dbReference type="VEuPathDB" id="TriTrypDB:TvY486_0402880"/>
<reference evidence="1" key="1">
    <citation type="journal article" date="2012" name="Proc. Natl. Acad. Sci. U.S.A.">
        <title>Antigenic diversity is generated by distinct evolutionary mechanisms in African trypanosome species.</title>
        <authorList>
            <person name="Jackson A.P."/>
            <person name="Berry A."/>
            <person name="Aslett M."/>
            <person name="Allison H.C."/>
            <person name="Burton P."/>
            <person name="Vavrova-Anderson J."/>
            <person name="Brown R."/>
            <person name="Browne H."/>
            <person name="Corton N."/>
            <person name="Hauser H."/>
            <person name="Gamble J."/>
            <person name="Gilderthorp R."/>
            <person name="Marcello L."/>
            <person name="McQuillan J."/>
            <person name="Otto T.D."/>
            <person name="Quail M.A."/>
            <person name="Sanders M.J."/>
            <person name="van Tonder A."/>
            <person name="Ginger M.L."/>
            <person name="Field M.C."/>
            <person name="Barry J.D."/>
            <person name="Hertz-Fowler C."/>
            <person name="Berriman M."/>
        </authorList>
    </citation>
    <scope>NUCLEOTIDE SEQUENCE</scope>
    <source>
        <strain evidence="1">Y486</strain>
    </source>
</reference>
<proteinExistence type="predicted"/>
<evidence type="ECO:0000313" key="1">
    <source>
        <dbReference type="EMBL" id="CCC47622.1"/>
    </source>
</evidence>
<accession>G0TUI8</accession>
<name>G0TUI8_TRYVY</name>
<dbReference type="AlphaFoldDB" id="G0TUI8"/>
<protein>
    <submittedName>
        <fullName evidence="1">Uncharacterized protein</fullName>
    </submittedName>
</protein>